<name>A0A101FWT9_9CHLR</name>
<proteinExistence type="inferred from homology"/>
<dbReference type="SUPFAM" id="SSF55729">
    <property type="entry name" value="Acyl-CoA N-acyltransferases (Nat)"/>
    <property type="match status" value="2"/>
</dbReference>
<dbReference type="AlphaFoldDB" id="A0A101FWT9"/>
<dbReference type="InterPro" id="IPR016181">
    <property type="entry name" value="Acyl_CoA_acyltransferase"/>
</dbReference>
<dbReference type="PROSITE" id="PS51191">
    <property type="entry name" value="FEMABX"/>
    <property type="match status" value="1"/>
</dbReference>
<dbReference type="Proteomes" id="UP000064249">
    <property type="component" value="Unassembled WGS sequence"/>
</dbReference>
<comment type="similarity">
    <text evidence="1">Belongs to the FemABX family.</text>
</comment>
<keyword evidence="5" id="KW-0012">Acyltransferase</keyword>
<dbReference type="Pfam" id="PF02388">
    <property type="entry name" value="FemAB"/>
    <property type="match status" value="2"/>
</dbReference>
<dbReference type="InterPro" id="IPR003447">
    <property type="entry name" value="FEMABX"/>
</dbReference>
<sequence length="371" mass="42626">MELLDVKSSGDWNEKIENLPGAHALQTWQWGQVKSRFGWQPHHLLWRNENAEVVAAALVLQRRIDPAGLPAGISVLYAPRGPLLDWSDSGLARDVLDDLQGFTEKKKAIFLKIDPDLPLGYGIPGDEREESNPVGNAVKQDLKARGWLFSDEQIQFKNTVVVDLTGDPDTMLMRMKSKTRYNIRLAERRGVRVHTGGIADIDLLYKMYAHTAVRDDFLIRGKDYYRAVWERFFTDGLAAPLIAEVEDSPVGAVVIFRFGGRSWYIHGMSLDEHREKMFNYRLQWEAMLHSKRAGCYEYDMWGAPDTFDESDPLWGVYRFKDGFGGQVLRTMGAWDYPVRPLLYPLYTRILPRILGWMRQRGKKDTKRSLSA</sequence>
<organism evidence="7 8">
    <name type="scientific">Anaerolinea thermophila</name>
    <dbReference type="NCBI Taxonomy" id="167964"/>
    <lineage>
        <taxon>Bacteria</taxon>
        <taxon>Bacillati</taxon>
        <taxon>Chloroflexota</taxon>
        <taxon>Anaerolineae</taxon>
        <taxon>Anaerolineales</taxon>
        <taxon>Anaerolineaceae</taxon>
        <taxon>Anaerolinea</taxon>
    </lineage>
</organism>
<reference evidence="7 8" key="1">
    <citation type="journal article" date="2015" name="MBio">
        <title>Genome-Resolved Metagenomic Analysis Reveals Roles for Candidate Phyla and Other Microbial Community Members in Biogeochemical Transformations in Oil Reservoirs.</title>
        <authorList>
            <person name="Hu P."/>
            <person name="Tom L."/>
            <person name="Singh A."/>
            <person name="Thomas B.C."/>
            <person name="Baker B.J."/>
            <person name="Piceno Y.M."/>
            <person name="Andersen G.L."/>
            <person name="Banfield J.F."/>
        </authorList>
    </citation>
    <scope>NUCLEOTIDE SEQUENCE [LARGE SCALE GENOMIC DNA]</scope>
    <source>
        <strain evidence="7">46_16</strain>
    </source>
</reference>
<dbReference type="InterPro" id="IPR050644">
    <property type="entry name" value="PG_Glycine_Bridge_Synth"/>
</dbReference>
<dbReference type="PATRIC" id="fig|167964.4.peg.1568"/>
<dbReference type="Gene3D" id="3.40.630.30">
    <property type="match status" value="2"/>
</dbReference>
<dbReference type="PANTHER" id="PTHR36174:SF1">
    <property type="entry name" value="LIPID II:GLYCINE GLYCYLTRANSFERASE"/>
    <property type="match status" value="1"/>
</dbReference>
<dbReference type="PANTHER" id="PTHR36174">
    <property type="entry name" value="LIPID II:GLYCINE GLYCYLTRANSFERASE"/>
    <property type="match status" value="1"/>
</dbReference>
<comment type="caution">
    <text evidence="7">The sequence shown here is derived from an EMBL/GenBank/DDBJ whole genome shotgun (WGS) entry which is preliminary data.</text>
</comment>
<dbReference type="GO" id="GO:0071555">
    <property type="term" value="P:cell wall organization"/>
    <property type="evidence" value="ECO:0007669"/>
    <property type="project" value="UniProtKB-KW"/>
</dbReference>
<keyword evidence="3" id="KW-0133">Cell shape</keyword>
<evidence type="ECO:0000256" key="5">
    <source>
        <dbReference type="ARBA" id="ARBA00023315"/>
    </source>
</evidence>
<keyword evidence="6" id="KW-0961">Cell wall biogenesis/degradation</keyword>
<evidence type="ECO:0000256" key="6">
    <source>
        <dbReference type="ARBA" id="ARBA00023316"/>
    </source>
</evidence>
<accession>A0A101FWT9</accession>
<evidence type="ECO:0000313" key="7">
    <source>
        <dbReference type="EMBL" id="KUK45752.1"/>
    </source>
</evidence>
<dbReference type="GO" id="GO:0009252">
    <property type="term" value="P:peptidoglycan biosynthetic process"/>
    <property type="evidence" value="ECO:0007669"/>
    <property type="project" value="UniProtKB-KW"/>
</dbReference>
<keyword evidence="2" id="KW-0808">Transferase</keyword>
<evidence type="ECO:0000256" key="4">
    <source>
        <dbReference type="ARBA" id="ARBA00022984"/>
    </source>
</evidence>
<dbReference type="GO" id="GO:0008360">
    <property type="term" value="P:regulation of cell shape"/>
    <property type="evidence" value="ECO:0007669"/>
    <property type="project" value="UniProtKB-KW"/>
</dbReference>
<protein>
    <submittedName>
        <fullName evidence="7">FemAB family protein</fullName>
    </submittedName>
</protein>
<evidence type="ECO:0000256" key="2">
    <source>
        <dbReference type="ARBA" id="ARBA00022679"/>
    </source>
</evidence>
<keyword evidence="4" id="KW-0573">Peptidoglycan synthesis</keyword>
<evidence type="ECO:0000256" key="3">
    <source>
        <dbReference type="ARBA" id="ARBA00022960"/>
    </source>
</evidence>
<evidence type="ECO:0000256" key="1">
    <source>
        <dbReference type="ARBA" id="ARBA00009943"/>
    </source>
</evidence>
<evidence type="ECO:0000313" key="8">
    <source>
        <dbReference type="Proteomes" id="UP000064249"/>
    </source>
</evidence>
<dbReference type="GO" id="GO:0016755">
    <property type="term" value="F:aminoacyltransferase activity"/>
    <property type="evidence" value="ECO:0007669"/>
    <property type="project" value="InterPro"/>
</dbReference>
<gene>
    <name evidence="7" type="ORF">XD73_1375</name>
</gene>
<dbReference type="EMBL" id="LGFU01000165">
    <property type="protein sequence ID" value="KUK45752.1"/>
    <property type="molecule type" value="Genomic_DNA"/>
</dbReference>